<feature type="transmembrane region" description="Helical" evidence="4">
    <location>
        <begin position="6"/>
        <end position="25"/>
    </location>
</feature>
<name>A0A4U8S5I3_9HELI</name>
<evidence type="ECO:0000313" key="6">
    <source>
        <dbReference type="EMBL" id="TLD81118.1"/>
    </source>
</evidence>
<keyword evidence="4" id="KW-0812">Transmembrane</keyword>
<dbReference type="GO" id="GO:0005524">
    <property type="term" value="F:ATP binding"/>
    <property type="evidence" value="ECO:0007669"/>
    <property type="project" value="UniProtKB-KW"/>
</dbReference>
<dbReference type="PANTHER" id="PTHR43024:SF1">
    <property type="entry name" value="UDP-N-ACETYLMURAMOYL-TRIPEPTIDE--D-ALANYL-D-ALANINE LIGASE"/>
    <property type="match status" value="1"/>
</dbReference>
<feature type="transmembrane region" description="Helical" evidence="4">
    <location>
        <begin position="71"/>
        <end position="90"/>
    </location>
</feature>
<dbReference type="PANTHER" id="PTHR43024">
    <property type="entry name" value="UDP-N-ACETYLMURAMOYL-TRIPEPTIDE--D-ALANYL-D-ALANINE LIGASE"/>
    <property type="match status" value="1"/>
</dbReference>
<protein>
    <submittedName>
        <fullName evidence="6">UDP-N-acetylmuramoyl-tripeptide--D-alanyl-D-alanine ligase</fullName>
    </submittedName>
</protein>
<keyword evidence="4" id="KW-0472">Membrane</keyword>
<feature type="transmembrane region" description="Helical" evidence="4">
    <location>
        <begin position="102"/>
        <end position="123"/>
    </location>
</feature>
<dbReference type="OrthoDB" id="9801978at2"/>
<keyword evidence="2" id="KW-0547">Nucleotide-binding</keyword>
<evidence type="ECO:0000256" key="1">
    <source>
        <dbReference type="ARBA" id="ARBA00022598"/>
    </source>
</evidence>
<dbReference type="SUPFAM" id="SSF53623">
    <property type="entry name" value="MurD-like peptide ligases, catalytic domain"/>
    <property type="match status" value="1"/>
</dbReference>
<accession>A0A4U8S5I3</accession>
<dbReference type="InterPro" id="IPR051046">
    <property type="entry name" value="MurCDEF_CellWall_CoF430Synth"/>
</dbReference>
<sequence length="498" mass="57418">MNLFLSLFDIVTYILFIFALTYYLATTLQWYNYSFLRILTKHHKSIWHFYYFVVPLLMYIALSMIYRGMLFYGYFYLMYLPILFIWYKSLDKKLVWTQRIKRLFAIVLLFTIISVCLSVLSTFDIMHTHIWAALPLVFGFLFANICEMLIFRIYAKRAYNKLQQLQNLKIIAITGSYGKTSIKNFIAQILQQQFNVYATPRSVNTYKGLVADINQNINATHEIYVAEAGARQVGDIKEIADLLQHHYAVIGKIGHAHIEYFRNIEATIKTKFEMLYSTRLLCAFVQNENNYPETILPQFAANMDKIVSYPPKIKDIESTLEKTSFSLELDSVFIPFTCRILGRFNIDNISVAIMIAKKLGMDIKALQTAVSKLTPIPHRLQRIDTPQKVIIDDSFNGNLEGMSEAIRLASLHDGRKVIVTPGLVEHDEVSNISLAQQIDKVFDLVIITGDLNAKVLDTHITTPQKIILKDKTRLEEVLIQHGMQNDLVLFANDAPNYI</sequence>
<dbReference type="GO" id="GO:0016881">
    <property type="term" value="F:acid-amino acid ligase activity"/>
    <property type="evidence" value="ECO:0007669"/>
    <property type="project" value="InterPro"/>
</dbReference>
<organism evidence="6 7">
    <name type="scientific">Helicobacter trogontum</name>
    <dbReference type="NCBI Taxonomy" id="50960"/>
    <lineage>
        <taxon>Bacteria</taxon>
        <taxon>Pseudomonadati</taxon>
        <taxon>Campylobacterota</taxon>
        <taxon>Epsilonproteobacteria</taxon>
        <taxon>Campylobacterales</taxon>
        <taxon>Helicobacteraceae</taxon>
        <taxon>Helicobacter</taxon>
    </lineage>
</organism>
<dbReference type="Proteomes" id="UP000029878">
    <property type="component" value="Unassembled WGS sequence"/>
</dbReference>
<gene>
    <name evidence="6" type="ORF">LS81_009105</name>
</gene>
<feature type="transmembrane region" description="Helical" evidence="4">
    <location>
        <begin position="129"/>
        <end position="151"/>
    </location>
</feature>
<evidence type="ECO:0000256" key="3">
    <source>
        <dbReference type="ARBA" id="ARBA00022840"/>
    </source>
</evidence>
<dbReference type="InterPro" id="IPR036615">
    <property type="entry name" value="Mur_ligase_C_dom_sf"/>
</dbReference>
<dbReference type="Pfam" id="PF08245">
    <property type="entry name" value="Mur_ligase_M"/>
    <property type="match status" value="1"/>
</dbReference>
<evidence type="ECO:0000259" key="5">
    <source>
        <dbReference type="Pfam" id="PF08245"/>
    </source>
</evidence>
<comment type="caution">
    <text evidence="6">The sequence shown here is derived from an EMBL/GenBank/DDBJ whole genome shotgun (WGS) entry which is preliminary data.</text>
</comment>
<dbReference type="EMBL" id="JRPL02000028">
    <property type="protein sequence ID" value="TLD81118.1"/>
    <property type="molecule type" value="Genomic_DNA"/>
</dbReference>
<dbReference type="AlphaFoldDB" id="A0A4U8S5I3"/>
<evidence type="ECO:0000256" key="4">
    <source>
        <dbReference type="SAM" id="Phobius"/>
    </source>
</evidence>
<keyword evidence="1 6" id="KW-0436">Ligase</keyword>
<dbReference type="Gene3D" id="3.40.1190.10">
    <property type="entry name" value="Mur-like, catalytic domain"/>
    <property type="match status" value="1"/>
</dbReference>
<dbReference type="SUPFAM" id="SSF53244">
    <property type="entry name" value="MurD-like peptide ligases, peptide-binding domain"/>
    <property type="match status" value="1"/>
</dbReference>
<dbReference type="RefSeq" id="WP_034345404.1">
    <property type="nucleotide sequence ID" value="NZ_FZNG01000039.1"/>
</dbReference>
<feature type="transmembrane region" description="Helical" evidence="4">
    <location>
        <begin position="46"/>
        <end position="65"/>
    </location>
</feature>
<keyword evidence="4" id="KW-1133">Transmembrane helix</keyword>
<evidence type="ECO:0000313" key="7">
    <source>
        <dbReference type="Proteomes" id="UP000029878"/>
    </source>
</evidence>
<evidence type="ECO:0000256" key="2">
    <source>
        <dbReference type="ARBA" id="ARBA00022741"/>
    </source>
</evidence>
<feature type="domain" description="Mur ligase central" evidence="5">
    <location>
        <begin position="173"/>
        <end position="355"/>
    </location>
</feature>
<reference evidence="6 7" key="1">
    <citation type="journal article" date="2014" name="Genome Announc.">
        <title>Draft genome sequences of eight enterohepatic helicobacter species isolated from both laboratory and wild rodents.</title>
        <authorList>
            <person name="Sheh A."/>
            <person name="Shen Z."/>
            <person name="Fox J.G."/>
        </authorList>
    </citation>
    <scope>NUCLEOTIDE SEQUENCE [LARGE SCALE GENOMIC DNA]</scope>
    <source>
        <strain evidence="6 7">ATCC 700114</strain>
    </source>
</reference>
<dbReference type="InterPro" id="IPR013221">
    <property type="entry name" value="Mur_ligase_cen"/>
</dbReference>
<keyword evidence="3" id="KW-0067">ATP-binding</keyword>
<dbReference type="Gene3D" id="3.90.190.20">
    <property type="entry name" value="Mur ligase, C-terminal domain"/>
    <property type="match status" value="1"/>
</dbReference>
<proteinExistence type="predicted"/>
<dbReference type="InterPro" id="IPR036565">
    <property type="entry name" value="Mur-like_cat_sf"/>
</dbReference>